<organism evidence="1">
    <name type="scientific">Serratia fonticola</name>
    <dbReference type="NCBI Taxonomy" id="47917"/>
    <lineage>
        <taxon>Bacteria</taxon>
        <taxon>Pseudomonadati</taxon>
        <taxon>Pseudomonadota</taxon>
        <taxon>Gammaproteobacteria</taxon>
        <taxon>Enterobacterales</taxon>
        <taxon>Yersiniaceae</taxon>
        <taxon>Serratia</taxon>
    </lineage>
</organism>
<accession>A0A4U9V712</accession>
<reference evidence="1" key="1">
    <citation type="submission" date="2019-05" db="EMBL/GenBank/DDBJ databases">
        <authorList>
            <consortium name="Pathogen Informatics"/>
        </authorList>
    </citation>
    <scope>NUCLEOTIDE SEQUENCE [LARGE SCALE GENOMIC DNA]</scope>
    <source>
        <strain evidence="1">NCTC12965</strain>
    </source>
</reference>
<evidence type="ECO:0000313" key="1">
    <source>
        <dbReference type="EMBL" id="VTR40789.1"/>
    </source>
</evidence>
<dbReference type="EMBL" id="CABEEZ010000097">
    <property type="protein sequence ID" value="VTR40789.1"/>
    <property type="molecule type" value="Genomic_DNA"/>
</dbReference>
<name>A0A4U9V712_SERFO</name>
<protein>
    <submittedName>
        <fullName evidence="1">Uncharacterized protein</fullName>
    </submittedName>
</protein>
<sequence>MPSHLPRGYELNWGGDYESTKEAQAGLFTSLPVPL</sequence>
<proteinExistence type="predicted"/>
<gene>
    <name evidence="1" type="ORF">NCTC12965_04555</name>
</gene>
<dbReference type="AlphaFoldDB" id="A0A4U9V712"/>